<dbReference type="RefSeq" id="WP_193192751.1">
    <property type="nucleotide sequence ID" value="NZ_JACZFR010000032.1"/>
</dbReference>
<feature type="chain" id="PRO_5047107931" evidence="1">
    <location>
        <begin position="20"/>
        <end position="125"/>
    </location>
</feature>
<evidence type="ECO:0000313" key="2">
    <source>
        <dbReference type="EMBL" id="MFC6635343.1"/>
    </source>
</evidence>
<evidence type="ECO:0000256" key="1">
    <source>
        <dbReference type="SAM" id="SignalP"/>
    </source>
</evidence>
<keyword evidence="3" id="KW-1185">Reference proteome</keyword>
<sequence>MNKILATAATLVFSTAALAGSSFTPEVVINDNSAYGALRAVRQSQDKIQYIGCTVYTGRFGSSATCFARDILGETESCSTTSAEMMQVISSIDADNTLYFEWNASGECTAVAVHRNSDSIAYEES</sequence>
<proteinExistence type="predicted"/>
<reference evidence="3" key="1">
    <citation type="journal article" date="2019" name="Int. J. Syst. Evol. Microbiol.">
        <title>The Global Catalogue of Microorganisms (GCM) 10K type strain sequencing project: providing services to taxonomists for standard genome sequencing and annotation.</title>
        <authorList>
            <consortium name="The Broad Institute Genomics Platform"/>
            <consortium name="The Broad Institute Genome Sequencing Center for Infectious Disease"/>
            <person name="Wu L."/>
            <person name="Ma J."/>
        </authorList>
    </citation>
    <scope>NUCLEOTIDE SEQUENCE [LARGE SCALE GENOMIC DNA]</scope>
    <source>
        <strain evidence="3">CGMCC 1.13718</strain>
    </source>
</reference>
<keyword evidence="1" id="KW-0732">Signal</keyword>
<feature type="signal peptide" evidence="1">
    <location>
        <begin position="1"/>
        <end position="19"/>
    </location>
</feature>
<comment type="caution">
    <text evidence="2">The sequence shown here is derived from an EMBL/GenBank/DDBJ whole genome shotgun (WGS) entry which is preliminary data.</text>
</comment>
<protein>
    <submittedName>
        <fullName evidence="2">Uncharacterized protein</fullName>
    </submittedName>
</protein>
<gene>
    <name evidence="2" type="ORF">ACFQBM_18875</name>
</gene>
<name>A0ABW1YRC8_9GAMM</name>
<organism evidence="2 3">
    <name type="scientific">Microbulbifer taiwanensis</name>
    <dbReference type="NCBI Taxonomy" id="986746"/>
    <lineage>
        <taxon>Bacteria</taxon>
        <taxon>Pseudomonadati</taxon>
        <taxon>Pseudomonadota</taxon>
        <taxon>Gammaproteobacteria</taxon>
        <taxon>Cellvibrionales</taxon>
        <taxon>Microbulbiferaceae</taxon>
        <taxon>Microbulbifer</taxon>
    </lineage>
</organism>
<dbReference type="EMBL" id="JBHSVR010000001">
    <property type="protein sequence ID" value="MFC6635343.1"/>
    <property type="molecule type" value="Genomic_DNA"/>
</dbReference>
<dbReference type="Proteomes" id="UP001596425">
    <property type="component" value="Unassembled WGS sequence"/>
</dbReference>
<accession>A0ABW1YRC8</accession>
<evidence type="ECO:0000313" key="3">
    <source>
        <dbReference type="Proteomes" id="UP001596425"/>
    </source>
</evidence>